<keyword evidence="4" id="KW-0804">Transcription</keyword>
<dbReference type="InterPro" id="IPR058163">
    <property type="entry name" value="LysR-type_TF_proteobact-type"/>
</dbReference>
<name>A0A329YB73_RHITR</name>
<dbReference type="Gene3D" id="3.40.190.290">
    <property type="match status" value="1"/>
</dbReference>
<dbReference type="InterPro" id="IPR000847">
    <property type="entry name" value="LysR_HTH_N"/>
</dbReference>
<dbReference type="Gene3D" id="1.10.10.10">
    <property type="entry name" value="Winged helix-like DNA-binding domain superfamily/Winged helix DNA-binding domain"/>
    <property type="match status" value="1"/>
</dbReference>
<protein>
    <recommendedName>
        <fullName evidence="6">HTH-type transcriptional regulator TtuA</fullName>
    </recommendedName>
    <alternativeName>
        <fullName evidence="7">Tartrate utilization transcriptional regulator</fullName>
    </alternativeName>
</protein>
<sequence length="452" mass="49907">MEDRGKYDPPDTRADRGRHEISANIGLAGDESRCDVEDPLYAFERGRDTLRIGQVRDHRFCCSMFTDRTLSAVVPDETTDVRPADGQSGHDMTGEFAGRADNKCRYVCHGCFPVSLWQGTMRIDKRIDPFRGLIVYGMEQWILMIDLNDLRVFNKVAGLRSFSDAGTALGMPKSSVSRAISRLERDLAIRLFQRTTRDVALTQAGQALYERARDLLAGLEDVAVFTTSLADTPRGRLTISAGIGFGINVLGRQLPGFLDRYPEISVSIDLTSRNAELVSEQVDVAIRMGPLADSALVATRLGTLTQYICAAKSYLDRCDHPNEPQDLLSHQIIDLPTASSKPRPWRLVRGDESRNISPTARVEVNDMLTICALVRGGAGIAAVTAYLCGNDILEGTLERVLPEWSLPPLPVSLVFPSKREVSPAVRVFVDYLRETNVAGNDWLADPLLAKGR</sequence>
<dbReference type="FunFam" id="1.10.10.10:FF:000001">
    <property type="entry name" value="LysR family transcriptional regulator"/>
    <property type="match status" value="1"/>
</dbReference>
<dbReference type="Proteomes" id="UP000251205">
    <property type="component" value="Unassembled WGS sequence"/>
</dbReference>
<dbReference type="InterPro" id="IPR036388">
    <property type="entry name" value="WH-like_DNA-bd_sf"/>
</dbReference>
<accession>A0A329YB73</accession>
<dbReference type="SUPFAM" id="SSF53850">
    <property type="entry name" value="Periplasmic binding protein-like II"/>
    <property type="match status" value="1"/>
</dbReference>
<organism evidence="9 10">
    <name type="scientific">Rhizobium tropici</name>
    <dbReference type="NCBI Taxonomy" id="398"/>
    <lineage>
        <taxon>Bacteria</taxon>
        <taxon>Pseudomonadati</taxon>
        <taxon>Pseudomonadota</taxon>
        <taxon>Alphaproteobacteria</taxon>
        <taxon>Hyphomicrobiales</taxon>
        <taxon>Rhizobiaceae</taxon>
        <taxon>Rhizobium/Agrobacterium group</taxon>
        <taxon>Rhizobium</taxon>
    </lineage>
</organism>
<feature type="domain" description="HTH lysR-type" evidence="8">
    <location>
        <begin position="145"/>
        <end position="202"/>
    </location>
</feature>
<evidence type="ECO:0000256" key="6">
    <source>
        <dbReference type="ARBA" id="ARBA00067332"/>
    </source>
</evidence>
<comment type="similarity">
    <text evidence="1">Belongs to the LysR transcriptional regulatory family.</text>
</comment>
<evidence type="ECO:0000256" key="1">
    <source>
        <dbReference type="ARBA" id="ARBA00009437"/>
    </source>
</evidence>
<dbReference type="PROSITE" id="PS50931">
    <property type="entry name" value="HTH_LYSR"/>
    <property type="match status" value="1"/>
</dbReference>
<reference evidence="9 10" key="1">
    <citation type="submission" date="2018-06" db="EMBL/GenBank/DDBJ databases">
        <title>Whole Genome Sequence of an efficient microsymbiont, Rhizobium tropici.</title>
        <authorList>
            <person name="Srinivasan R."/>
            <person name="Singh H.V."/>
            <person name="Srivastava R."/>
            <person name="Kumari B."/>
            <person name="Radhakrishna A."/>
        </authorList>
    </citation>
    <scope>NUCLEOTIDE SEQUENCE [LARGE SCALE GENOMIC DNA]</scope>
    <source>
        <strain evidence="9 10">IGFRI Rhizo-19</strain>
    </source>
</reference>
<dbReference type="GO" id="GO:0003677">
    <property type="term" value="F:DNA binding"/>
    <property type="evidence" value="ECO:0007669"/>
    <property type="project" value="UniProtKB-KW"/>
</dbReference>
<keyword evidence="3" id="KW-0238">DNA-binding</keyword>
<dbReference type="PANTHER" id="PTHR30537:SF5">
    <property type="entry name" value="HTH-TYPE TRANSCRIPTIONAL ACTIVATOR TTDR-RELATED"/>
    <property type="match status" value="1"/>
</dbReference>
<proteinExistence type="inferred from homology"/>
<dbReference type="InterPro" id="IPR036390">
    <property type="entry name" value="WH_DNA-bd_sf"/>
</dbReference>
<evidence type="ECO:0000256" key="7">
    <source>
        <dbReference type="ARBA" id="ARBA00083243"/>
    </source>
</evidence>
<dbReference type="SUPFAM" id="SSF46785">
    <property type="entry name" value="Winged helix' DNA-binding domain"/>
    <property type="match status" value="1"/>
</dbReference>
<evidence type="ECO:0000313" key="9">
    <source>
        <dbReference type="EMBL" id="RAX37730.1"/>
    </source>
</evidence>
<dbReference type="Pfam" id="PF00126">
    <property type="entry name" value="HTH_1"/>
    <property type="match status" value="1"/>
</dbReference>
<dbReference type="PANTHER" id="PTHR30537">
    <property type="entry name" value="HTH-TYPE TRANSCRIPTIONAL REGULATOR"/>
    <property type="match status" value="1"/>
</dbReference>
<keyword evidence="2" id="KW-0805">Transcription regulation</keyword>
<comment type="caution">
    <text evidence="9">The sequence shown here is derived from an EMBL/GenBank/DDBJ whole genome shotgun (WGS) entry which is preliminary data.</text>
</comment>
<evidence type="ECO:0000256" key="2">
    <source>
        <dbReference type="ARBA" id="ARBA00023015"/>
    </source>
</evidence>
<evidence type="ECO:0000313" key="10">
    <source>
        <dbReference type="Proteomes" id="UP000251205"/>
    </source>
</evidence>
<evidence type="ECO:0000256" key="3">
    <source>
        <dbReference type="ARBA" id="ARBA00023125"/>
    </source>
</evidence>
<dbReference type="AlphaFoldDB" id="A0A329YB73"/>
<comment type="function">
    <text evidence="5">Transcriptional regulator of the ttuABCDE tartrate utilization operon.</text>
</comment>
<gene>
    <name evidence="9" type="ORF">DQ393_30505</name>
</gene>
<evidence type="ECO:0000259" key="8">
    <source>
        <dbReference type="PROSITE" id="PS50931"/>
    </source>
</evidence>
<dbReference type="Pfam" id="PF03466">
    <property type="entry name" value="LysR_substrate"/>
    <property type="match status" value="1"/>
</dbReference>
<dbReference type="InterPro" id="IPR005119">
    <property type="entry name" value="LysR_subst-bd"/>
</dbReference>
<evidence type="ECO:0000256" key="4">
    <source>
        <dbReference type="ARBA" id="ARBA00023163"/>
    </source>
</evidence>
<dbReference type="GO" id="GO:0003700">
    <property type="term" value="F:DNA-binding transcription factor activity"/>
    <property type="evidence" value="ECO:0007669"/>
    <property type="project" value="InterPro"/>
</dbReference>
<dbReference type="CDD" id="cd08422">
    <property type="entry name" value="PBP2_CrgA_like"/>
    <property type="match status" value="1"/>
</dbReference>
<evidence type="ECO:0000256" key="5">
    <source>
        <dbReference type="ARBA" id="ARBA00054626"/>
    </source>
</evidence>
<dbReference type="EMBL" id="QMKK01000058">
    <property type="protein sequence ID" value="RAX37730.1"/>
    <property type="molecule type" value="Genomic_DNA"/>
</dbReference>